<keyword evidence="4" id="KW-1185">Reference proteome</keyword>
<dbReference type="GO" id="GO:0020037">
    <property type="term" value="F:heme binding"/>
    <property type="evidence" value="ECO:0007669"/>
    <property type="project" value="InterPro"/>
</dbReference>
<dbReference type="Proteomes" id="UP000644693">
    <property type="component" value="Unassembled WGS sequence"/>
</dbReference>
<proteinExistence type="predicted"/>
<name>A0A918XE73_9GAMM</name>
<dbReference type="GO" id="GO:0017004">
    <property type="term" value="P:cytochrome complex assembly"/>
    <property type="evidence" value="ECO:0007669"/>
    <property type="project" value="InterPro"/>
</dbReference>
<feature type="domain" description="Cytochrome c assembly protein" evidence="2">
    <location>
        <begin position="40"/>
        <end position="262"/>
    </location>
</feature>
<comment type="caution">
    <text evidence="3">The sequence shown here is derived from an EMBL/GenBank/DDBJ whole genome shotgun (WGS) entry which is preliminary data.</text>
</comment>
<organism evidence="3 4">
    <name type="scientific">Parahalioglobus pacificus</name>
    <dbReference type="NCBI Taxonomy" id="930806"/>
    <lineage>
        <taxon>Bacteria</taxon>
        <taxon>Pseudomonadati</taxon>
        <taxon>Pseudomonadota</taxon>
        <taxon>Gammaproteobacteria</taxon>
        <taxon>Cellvibrionales</taxon>
        <taxon>Halieaceae</taxon>
        <taxon>Parahalioglobus</taxon>
    </lineage>
</organism>
<feature type="transmembrane region" description="Helical" evidence="1">
    <location>
        <begin position="132"/>
        <end position="150"/>
    </location>
</feature>
<feature type="transmembrane region" description="Helical" evidence="1">
    <location>
        <begin position="35"/>
        <end position="56"/>
    </location>
</feature>
<evidence type="ECO:0000313" key="3">
    <source>
        <dbReference type="EMBL" id="GHD26833.1"/>
    </source>
</evidence>
<feature type="transmembrane region" description="Helical" evidence="1">
    <location>
        <begin position="241"/>
        <end position="264"/>
    </location>
</feature>
<evidence type="ECO:0000259" key="2">
    <source>
        <dbReference type="Pfam" id="PF01578"/>
    </source>
</evidence>
<accession>A0A918XE73</accession>
<keyword evidence="1" id="KW-0812">Transmembrane</keyword>
<feature type="transmembrane region" description="Helical" evidence="1">
    <location>
        <begin position="68"/>
        <end position="86"/>
    </location>
</feature>
<dbReference type="InterPro" id="IPR052372">
    <property type="entry name" value="YpjD/HemX"/>
</dbReference>
<dbReference type="AlphaFoldDB" id="A0A918XE73"/>
<keyword evidence="1" id="KW-0472">Membrane</keyword>
<feature type="transmembrane region" description="Helical" evidence="1">
    <location>
        <begin position="92"/>
        <end position="111"/>
    </location>
</feature>
<feature type="transmembrane region" description="Helical" evidence="1">
    <location>
        <begin position="211"/>
        <end position="229"/>
    </location>
</feature>
<dbReference type="InterPro" id="IPR002541">
    <property type="entry name" value="Cyt_c_assembly"/>
</dbReference>
<evidence type="ECO:0000256" key="1">
    <source>
        <dbReference type="SAM" id="Phobius"/>
    </source>
</evidence>
<dbReference type="Pfam" id="PF01578">
    <property type="entry name" value="Cytochrom_C_asm"/>
    <property type="match status" value="1"/>
</dbReference>
<reference evidence="3" key="1">
    <citation type="journal article" date="2014" name="Int. J. Syst. Evol. Microbiol.">
        <title>Complete genome sequence of Corynebacterium casei LMG S-19264T (=DSM 44701T), isolated from a smear-ripened cheese.</title>
        <authorList>
            <consortium name="US DOE Joint Genome Institute (JGI-PGF)"/>
            <person name="Walter F."/>
            <person name="Albersmeier A."/>
            <person name="Kalinowski J."/>
            <person name="Ruckert C."/>
        </authorList>
    </citation>
    <scope>NUCLEOTIDE SEQUENCE</scope>
    <source>
        <strain evidence="3">KCTC 23430</strain>
    </source>
</reference>
<keyword evidence="1" id="KW-1133">Transmembrane helix</keyword>
<dbReference type="GO" id="GO:0005886">
    <property type="term" value="C:plasma membrane"/>
    <property type="evidence" value="ECO:0007669"/>
    <property type="project" value="TreeGrafter"/>
</dbReference>
<evidence type="ECO:0000313" key="4">
    <source>
        <dbReference type="Proteomes" id="UP000644693"/>
    </source>
</evidence>
<dbReference type="PANTHER" id="PTHR38034">
    <property type="entry name" value="INNER MEMBRANE PROTEIN YPJD"/>
    <property type="match status" value="1"/>
</dbReference>
<feature type="transmembrane region" description="Helical" evidence="1">
    <location>
        <begin position="176"/>
        <end position="199"/>
    </location>
</feature>
<protein>
    <submittedName>
        <fullName evidence="3">Membrane protein</fullName>
    </submittedName>
</protein>
<dbReference type="RefSeq" id="WP_189474732.1">
    <property type="nucleotide sequence ID" value="NZ_BMYM01000001.1"/>
</dbReference>
<dbReference type="PANTHER" id="PTHR38034:SF1">
    <property type="entry name" value="INNER MEMBRANE PROTEIN YPJD"/>
    <property type="match status" value="1"/>
</dbReference>
<gene>
    <name evidence="3" type="ORF">GCM10007053_04280</name>
</gene>
<reference evidence="3" key="2">
    <citation type="submission" date="2020-09" db="EMBL/GenBank/DDBJ databases">
        <authorList>
            <person name="Sun Q."/>
            <person name="Kim S."/>
        </authorList>
    </citation>
    <scope>NUCLEOTIDE SEQUENCE</scope>
    <source>
        <strain evidence="3">KCTC 23430</strain>
    </source>
</reference>
<dbReference type="EMBL" id="BMYM01000001">
    <property type="protein sequence ID" value="GHD26833.1"/>
    <property type="molecule type" value="Genomic_DNA"/>
</dbReference>
<sequence>MSSASLAVAAALLYFAASGIQLLHLRQKRPSVSRSVVGAGIVALLCHAVVVWDTVFTHPGLSLGVYKVPALIFLIMNVACFTALVSRPLQNLLIALFPLSGLALLVASFSPDTGSTETAMSGGLYVHIGSSLLAYAVLTLAAAQAAIVAVQDYQLRHHRTRGIVSMLPPLQSMESALFELLWVGVIMLTLAIASGMVYMNDMFAQHLVHKTVLTIVAWFLFSTLLWGHYQLGWRSQTAVRFTLGGFALLMLAFFGSKMVLELVLQRG</sequence>